<sequence length="495" mass="58086">MLYLLCYNKYKFISIVLEDLALNKKMFPKIYYYDQDFIDIYNKSLSWIQDKVILQKIADKSKKDKNYYSENCNYIDQMQACMSSFFLVYSNGEYSSTSAIDKFYQLQEESGAIRARYDNNNAIIDLDENEENIGFPIFAWAEYNLYHKTGNKKRISEVLPILDKYYKWIESKFLKGNGLYSIDVNRVFYKNSPRVDAHYPIDFNSLQVHSAYCISKLADILNDKNLSLEYKKRFFSLKAKINSLMWSEKDGFYYDLDVNENILEIKTIVGFFPMLSEIPSEDRIERMIFYLKSTEHFGTPNPFPTLSVSESGFSEDGNGYYGSVYTYMNFFVIKGLEYCGRANIAREFTIRHLYYILDTLMPFNKIKGHIWEAYKPMQEGPAYFDSNKKTYTEKNLVCYLALFSISLMIENIIGLTISLPDKTVYWNIPTLEIMGIESLSLKKNQTTIICNKGKRGWEIKMESEKLYYFTINILNKKEKTLPIPSGRCSMLLDKL</sequence>
<dbReference type="InterPro" id="IPR012341">
    <property type="entry name" value="6hp_glycosidase-like_sf"/>
</dbReference>
<dbReference type="EMBL" id="FMTE01000003">
    <property type="protein sequence ID" value="SCW31093.1"/>
    <property type="molecule type" value="Genomic_DNA"/>
</dbReference>
<reference evidence="3" key="1">
    <citation type="submission" date="2016-10" db="EMBL/GenBank/DDBJ databases">
        <authorList>
            <person name="Varghese N."/>
            <person name="Submissions S."/>
        </authorList>
    </citation>
    <scope>NUCLEOTIDE SEQUENCE [LARGE SCALE GENOMIC DNA]</scope>
    <source>
        <strain evidence="3">ATCC 51557</strain>
    </source>
</reference>
<name>A0A1G4PFL5_BORJA</name>
<gene>
    <name evidence="2" type="ORF">SAMN02983004_00476</name>
</gene>
<dbReference type="SUPFAM" id="SSF48208">
    <property type="entry name" value="Six-hairpin glycosidases"/>
    <property type="match status" value="1"/>
</dbReference>
<dbReference type="Proteomes" id="UP000199262">
    <property type="component" value="Unassembled WGS sequence"/>
</dbReference>
<dbReference type="InterPro" id="IPR001661">
    <property type="entry name" value="Glyco_hydro_37"/>
</dbReference>
<evidence type="ECO:0000313" key="2">
    <source>
        <dbReference type="EMBL" id="SCW31093.1"/>
    </source>
</evidence>
<dbReference type="GO" id="GO:0004555">
    <property type="term" value="F:alpha,alpha-trehalase activity"/>
    <property type="evidence" value="ECO:0007669"/>
    <property type="project" value="InterPro"/>
</dbReference>
<dbReference type="GO" id="GO:0005993">
    <property type="term" value="P:trehalose catabolic process"/>
    <property type="evidence" value="ECO:0007669"/>
    <property type="project" value="TreeGrafter"/>
</dbReference>
<dbReference type="PANTHER" id="PTHR23403">
    <property type="entry name" value="TREHALASE"/>
    <property type="match status" value="1"/>
</dbReference>
<feature type="domain" description="Mannosylglycerate hydrolase MGH1-like glycoside hydrolase" evidence="1">
    <location>
        <begin position="136"/>
        <end position="378"/>
    </location>
</feature>
<accession>A0A1G4PFL5</accession>
<organism evidence="2 3">
    <name type="scientific">Borreliella japonica</name>
    <name type="common">Borrelia japonica</name>
    <dbReference type="NCBI Taxonomy" id="34095"/>
    <lineage>
        <taxon>Bacteria</taxon>
        <taxon>Pseudomonadati</taxon>
        <taxon>Spirochaetota</taxon>
        <taxon>Spirochaetia</taxon>
        <taxon>Spirochaetales</taxon>
        <taxon>Borreliaceae</taxon>
        <taxon>Borreliella</taxon>
    </lineage>
</organism>
<proteinExistence type="predicted"/>
<keyword evidence="3" id="KW-1185">Reference proteome</keyword>
<evidence type="ECO:0000259" key="1">
    <source>
        <dbReference type="Pfam" id="PF22422"/>
    </source>
</evidence>
<dbReference type="InterPro" id="IPR054491">
    <property type="entry name" value="MGH1-like_GH"/>
</dbReference>
<dbReference type="PANTHER" id="PTHR23403:SF1">
    <property type="entry name" value="TREHALASE"/>
    <property type="match status" value="1"/>
</dbReference>
<protein>
    <submittedName>
        <fullName evidence="2">Neutral trehalase</fullName>
    </submittedName>
</protein>
<dbReference type="Pfam" id="PF22422">
    <property type="entry name" value="MGH1-like_GH"/>
    <property type="match status" value="1"/>
</dbReference>
<dbReference type="InterPro" id="IPR008928">
    <property type="entry name" value="6-hairpin_glycosidase_sf"/>
</dbReference>
<dbReference type="Gene3D" id="1.50.10.10">
    <property type="match status" value="1"/>
</dbReference>
<dbReference type="AlphaFoldDB" id="A0A1G4PFL5"/>
<evidence type="ECO:0000313" key="3">
    <source>
        <dbReference type="Proteomes" id="UP000199262"/>
    </source>
</evidence>